<proteinExistence type="predicted"/>
<organism evidence="1">
    <name type="scientific">Cacopsylla melanoneura</name>
    <dbReference type="NCBI Taxonomy" id="428564"/>
    <lineage>
        <taxon>Eukaryota</taxon>
        <taxon>Metazoa</taxon>
        <taxon>Ecdysozoa</taxon>
        <taxon>Arthropoda</taxon>
        <taxon>Hexapoda</taxon>
        <taxon>Insecta</taxon>
        <taxon>Pterygota</taxon>
        <taxon>Neoptera</taxon>
        <taxon>Paraneoptera</taxon>
        <taxon>Hemiptera</taxon>
        <taxon>Sternorrhyncha</taxon>
        <taxon>Psylloidea</taxon>
        <taxon>Psyllidae</taxon>
        <taxon>Psyllinae</taxon>
        <taxon>Cacopsylla</taxon>
    </lineage>
</organism>
<dbReference type="EMBL" id="HBUF01038285">
    <property type="protein sequence ID" value="CAG6617262.1"/>
    <property type="molecule type" value="Transcribed_RNA"/>
</dbReference>
<sequence>MLVCSFADKPKSPGNIEALAIVGNWKFYKSNNNNNMCRVSFIFYEYDPRVSNNGIMLGIWSILFTVVNKVLKPVQQFIDFPHSIIHTHHCCCHKPHCPFCCLHTGRLFIYFV</sequence>
<dbReference type="AlphaFoldDB" id="A0A8D8LYB0"/>
<evidence type="ECO:0000313" key="1">
    <source>
        <dbReference type="EMBL" id="CAG6617263.1"/>
    </source>
</evidence>
<dbReference type="EMBL" id="HBUF01038286">
    <property type="protein sequence ID" value="CAG6617263.1"/>
    <property type="molecule type" value="Transcribed_RNA"/>
</dbReference>
<accession>A0A8D8LYB0</accession>
<protein>
    <submittedName>
        <fullName evidence="1">Uncharacterized protein</fullName>
    </submittedName>
</protein>
<reference evidence="1" key="1">
    <citation type="submission" date="2021-05" db="EMBL/GenBank/DDBJ databases">
        <authorList>
            <person name="Alioto T."/>
            <person name="Alioto T."/>
            <person name="Gomez Garrido J."/>
        </authorList>
    </citation>
    <scope>NUCLEOTIDE SEQUENCE</scope>
</reference>
<dbReference type="EMBL" id="HBUF01038284">
    <property type="protein sequence ID" value="CAG6617261.1"/>
    <property type="molecule type" value="Transcribed_RNA"/>
</dbReference>
<name>A0A8D8LYB0_9HEMI</name>